<comment type="subcellular location">
    <subcellularLocation>
        <location evidence="1">Membrane</location>
        <topology evidence="1">Multi-pass membrane protein</topology>
    </subcellularLocation>
</comment>
<reference evidence="6 7" key="1">
    <citation type="submission" date="2018-01" db="EMBL/GenBank/DDBJ databases">
        <title>Whole genome analyses suggest that Burkholderia sensu lato contains two further novel genera in the rhizoxinica-symbiotica group Mycetohabitans gen. nov., and Trinickia gen. nov.: implications for the evolution of diazotrophy and nodulation in the Burkholderiaceae.</title>
        <authorList>
            <person name="Estrada-de los Santos P."/>
            <person name="Palmer M."/>
            <person name="Chavez-Ramirez B."/>
            <person name="Beukes C."/>
            <person name="Steenkamp E.T."/>
            <person name="Hirsch A.M."/>
            <person name="Manyaka P."/>
            <person name="Maluk M."/>
            <person name="Lafos M."/>
            <person name="Crook M."/>
            <person name="Gross E."/>
            <person name="Simon M.F."/>
            <person name="Bueno dos Reis Junior F."/>
            <person name="Poole P.S."/>
            <person name="Venter S.N."/>
            <person name="James E.K."/>
        </authorList>
    </citation>
    <scope>NUCLEOTIDE SEQUENCE [LARGE SCALE GENOMIC DNA]</scope>
    <source>
        <strain evidence="6 7">GIMN1.004</strain>
    </source>
</reference>
<name>A0A2N7VIT8_9BURK</name>
<feature type="domain" description="NarX-like N-terminal" evidence="5">
    <location>
        <begin position="24"/>
        <end position="78"/>
    </location>
</feature>
<dbReference type="Gene3D" id="1.10.287.950">
    <property type="entry name" value="Methyl-accepting chemotaxis protein"/>
    <property type="match status" value="1"/>
</dbReference>
<dbReference type="AlphaFoldDB" id="A0A2N7VIT8"/>
<protein>
    <submittedName>
        <fullName evidence="6">Chemotaxis protein</fullName>
    </submittedName>
</protein>
<comment type="caution">
    <text evidence="6">The sequence shown here is derived from an EMBL/GenBank/DDBJ whole genome shotgun (WGS) entry which is preliminary data.</text>
</comment>
<sequence>MIKQPLNDTHRAPEDKAVSGETIGELINLAGRQRMLSQRIVLHVLLAAQGHEAATGIAKQCLSIFAATHEDLVSGNDRLPGVFCEALRQLYFGSQRADERIRRFIGDAERAISLISTHSADAPAAADALVNQASPLLELLQSITLGYQNEMRNVERAATQRDAQLAEQLGRISMQANIVAINARISAGRAGPYGREFAVVTSLLADIVKEMERMIHGVVRAREPAPRLR</sequence>
<evidence type="ECO:0000313" key="7">
    <source>
        <dbReference type="Proteomes" id="UP000235616"/>
    </source>
</evidence>
<dbReference type="SUPFAM" id="SSF58104">
    <property type="entry name" value="Methyl-accepting chemotaxis protein (MCP) signaling domain"/>
    <property type="match status" value="1"/>
</dbReference>
<keyword evidence="4" id="KW-0472">Membrane</keyword>
<dbReference type="Proteomes" id="UP000235616">
    <property type="component" value="Unassembled WGS sequence"/>
</dbReference>
<evidence type="ECO:0000313" key="6">
    <source>
        <dbReference type="EMBL" id="PMS17072.1"/>
    </source>
</evidence>
<evidence type="ECO:0000256" key="4">
    <source>
        <dbReference type="ARBA" id="ARBA00023136"/>
    </source>
</evidence>
<dbReference type="OrthoDB" id="8807779at2"/>
<dbReference type="Pfam" id="PF13675">
    <property type="entry name" value="PilJ"/>
    <property type="match status" value="1"/>
</dbReference>
<keyword evidence="7" id="KW-1185">Reference proteome</keyword>
<evidence type="ECO:0000256" key="3">
    <source>
        <dbReference type="ARBA" id="ARBA00022989"/>
    </source>
</evidence>
<dbReference type="InterPro" id="IPR029095">
    <property type="entry name" value="NarX-like_N"/>
</dbReference>
<dbReference type="GO" id="GO:0016020">
    <property type="term" value="C:membrane"/>
    <property type="evidence" value="ECO:0007669"/>
    <property type="project" value="UniProtKB-SubCell"/>
</dbReference>
<dbReference type="EMBL" id="PNYA01000021">
    <property type="protein sequence ID" value="PMS17072.1"/>
    <property type="molecule type" value="Genomic_DNA"/>
</dbReference>
<evidence type="ECO:0000259" key="5">
    <source>
        <dbReference type="Pfam" id="PF13675"/>
    </source>
</evidence>
<accession>A0A2N7VIT8</accession>
<organism evidence="6 7">
    <name type="scientific">Trinickia dabaoshanensis</name>
    <dbReference type="NCBI Taxonomy" id="564714"/>
    <lineage>
        <taxon>Bacteria</taxon>
        <taxon>Pseudomonadati</taxon>
        <taxon>Pseudomonadota</taxon>
        <taxon>Betaproteobacteria</taxon>
        <taxon>Burkholderiales</taxon>
        <taxon>Burkholderiaceae</taxon>
        <taxon>Trinickia</taxon>
    </lineage>
</organism>
<evidence type="ECO:0000256" key="2">
    <source>
        <dbReference type="ARBA" id="ARBA00022692"/>
    </source>
</evidence>
<evidence type="ECO:0000256" key="1">
    <source>
        <dbReference type="ARBA" id="ARBA00004141"/>
    </source>
</evidence>
<keyword evidence="2" id="KW-0812">Transmembrane</keyword>
<keyword evidence="3" id="KW-1133">Transmembrane helix</keyword>
<dbReference type="RefSeq" id="WP_102647493.1">
    <property type="nucleotide sequence ID" value="NZ_PNYA01000021.1"/>
</dbReference>
<gene>
    <name evidence="6" type="ORF">C0Z18_21685</name>
</gene>
<proteinExistence type="predicted"/>